<dbReference type="EMBL" id="JACHGY010000001">
    <property type="protein sequence ID" value="MBB6431264.1"/>
    <property type="molecule type" value="Genomic_DNA"/>
</dbReference>
<dbReference type="SUPFAM" id="SSF49785">
    <property type="entry name" value="Galactose-binding domain-like"/>
    <property type="match status" value="1"/>
</dbReference>
<feature type="chain" id="PRO_5030651965" description="Ice-binding protein C-terminal domain-containing protein" evidence="1">
    <location>
        <begin position="27"/>
        <end position="212"/>
    </location>
</feature>
<dbReference type="AlphaFoldDB" id="A0A7X0LLT9"/>
<dbReference type="Gene3D" id="2.60.120.260">
    <property type="entry name" value="Galactose-binding domain-like"/>
    <property type="match status" value="1"/>
</dbReference>
<evidence type="ECO:0000313" key="4">
    <source>
        <dbReference type="Proteomes" id="UP000541810"/>
    </source>
</evidence>
<name>A0A7X0LLT9_9BACT</name>
<evidence type="ECO:0000259" key="2">
    <source>
        <dbReference type="Pfam" id="PF07589"/>
    </source>
</evidence>
<dbReference type="RefSeq" id="WP_221435569.1">
    <property type="nucleotide sequence ID" value="NZ_JACHGY010000001.1"/>
</dbReference>
<proteinExistence type="predicted"/>
<dbReference type="NCBIfam" id="TIGR02595">
    <property type="entry name" value="PEP_CTERM"/>
    <property type="match status" value="1"/>
</dbReference>
<keyword evidence="4" id="KW-1185">Reference proteome</keyword>
<dbReference type="Proteomes" id="UP000541810">
    <property type="component" value="Unassembled WGS sequence"/>
</dbReference>
<organism evidence="3 4">
    <name type="scientific">Algisphaera agarilytica</name>
    <dbReference type="NCBI Taxonomy" id="1385975"/>
    <lineage>
        <taxon>Bacteria</taxon>
        <taxon>Pseudomonadati</taxon>
        <taxon>Planctomycetota</taxon>
        <taxon>Phycisphaerae</taxon>
        <taxon>Phycisphaerales</taxon>
        <taxon>Phycisphaeraceae</taxon>
        <taxon>Algisphaera</taxon>
    </lineage>
</organism>
<keyword evidence="1" id="KW-0732">Signal</keyword>
<dbReference type="Pfam" id="PF07589">
    <property type="entry name" value="PEP-CTERM"/>
    <property type="match status" value="1"/>
</dbReference>
<gene>
    <name evidence="3" type="ORF">HNQ40_003070</name>
</gene>
<feature type="domain" description="Ice-binding protein C-terminal" evidence="2">
    <location>
        <begin position="188"/>
        <end position="210"/>
    </location>
</feature>
<evidence type="ECO:0000313" key="3">
    <source>
        <dbReference type="EMBL" id="MBB6431264.1"/>
    </source>
</evidence>
<reference evidence="3 4" key="1">
    <citation type="submission" date="2020-08" db="EMBL/GenBank/DDBJ databases">
        <title>Genomic Encyclopedia of Type Strains, Phase IV (KMG-IV): sequencing the most valuable type-strain genomes for metagenomic binning, comparative biology and taxonomic classification.</title>
        <authorList>
            <person name="Goeker M."/>
        </authorList>
    </citation>
    <scope>NUCLEOTIDE SEQUENCE [LARGE SCALE GENOMIC DNA]</scope>
    <source>
        <strain evidence="3 4">DSM 103725</strain>
    </source>
</reference>
<sequence>MNLLSLSTRFVAAAAVATALSTSASAQIELTTNGDFETGDLTGWTQFETGPGQQSVTTSNPSAGTYAGNINNDVALSNSLWKQANIGIGQVAIGDKVTISFDARGSYAVPGGVAFAEFFQELSGGGTSGGGILGGAPLAISGDPEEWTTFTFDWTITGDVSGGVTLQLGATNGPAGGTNMFYDNVSVTVPEPASMALVGLGGLAMLARRRKA</sequence>
<protein>
    <recommendedName>
        <fullName evidence="2">Ice-binding protein C-terminal domain-containing protein</fullName>
    </recommendedName>
</protein>
<accession>A0A7X0LLT9</accession>
<comment type="caution">
    <text evidence="3">The sequence shown here is derived from an EMBL/GenBank/DDBJ whole genome shotgun (WGS) entry which is preliminary data.</text>
</comment>
<dbReference type="InterPro" id="IPR013424">
    <property type="entry name" value="Ice-binding_C"/>
</dbReference>
<feature type="signal peptide" evidence="1">
    <location>
        <begin position="1"/>
        <end position="26"/>
    </location>
</feature>
<evidence type="ECO:0000256" key="1">
    <source>
        <dbReference type="SAM" id="SignalP"/>
    </source>
</evidence>
<dbReference type="InterPro" id="IPR008979">
    <property type="entry name" value="Galactose-bd-like_sf"/>
</dbReference>